<sequence>MAFMLQGHFDAHSFKSTATLEEVNRDCRTPQNGTGFLCDDRITCIQPSDLCNGAYNCPSGADESKQLCSDLPHNLPSSLIFRCGNPKFWIFIDQKCNYLNDCGDCSDEIGISASCPPCGPEWWTCTPVEFMYCNCVPRQLCRDGRQQCYDWSDEYICV</sequence>
<dbReference type="PANTHER" id="PTHR24270">
    <property type="entry name" value="LOW-DENSITY LIPOPROTEIN RECEPTOR-RELATED"/>
    <property type="match status" value="1"/>
</dbReference>
<dbReference type="InterPro" id="IPR002172">
    <property type="entry name" value="LDrepeatLR_classA_rpt"/>
</dbReference>
<proteinExistence type="predicted"/>
<comment type="caution">
    <text evidence="7">Lacks conserved residue(s) required for the propagation of feature annotation.</text>
</comment>
<dbReference type="GeneID" id="115812227"/>
<dbReference type="Gene3D" id="4.10.400.10">
    <property type="entry name" value="Low-density Lipoprotein Receptor"/>
    <property type="match status" value="1"/>
</dbReference>
<keyword evidence="9" id="KW-1185">Reference proteome</keyword>
<evidence type="ECO:0000256" key="5">
    <source>
        <dbReference type="ARBA" id="ARBA00023136"/>
    </source>
</evidence>
<dbReference type="GO" id="GO:0016192">
    <property type="term" value="P:vesicle-mediated transport"/>
    <property type="evidence" value="ECO:0007669"/>
    <property type="project" value="UniProtKB-ARBA"/>
</dbReference>
<accession>A0A6J2VF56</accession>
<gene>
    <name evidence="10" type="primary">LOC115812227</name>
</gene>
<keyword evidence="5" id="KW-0472">Membrane</keyword>
<evidence type="ECO:0000256" key="4">
    <source>
        <dbReference type="ARBA" id="ARBA00022989"/>
    </source>
</evidence>
<dbReference type="SUPFAM" id="SSF57424">
    <property type="entry name" value="LDL receptor-like module"/>
    <property type="match status" value="2"/>
</dbReference>
<dbReference type="InterPro" id="IPR036055">
    <property type="entry name" value="LDL_receptor-like_sf"/>
</dbReference>
<dbReference type="GO" id="GO:0005886">
    <property type="term" value="C:plasma membrane"/>
    <property type="evidence" value="ECO:0007669"/>
    <property type="project" value="TreeGrafter"/>
</dbReference>
<dbReference type="OrthoDB" id="2019384at2759"/>
<comment type="subcellular location">
    <subcellularLocation>
        <location evidence="1">Membrane</location>
        <topology evidence="1">Single-pass membrane protein</topology>
    </subcellularLocation>
</comment>
<evidence type="ECO:0000313" key="9">
    <source>
        <dbReference type="Proteomes" id="UP000504632"/>
    </source>
</evidence>
<dbReference type="SMART" id="SM00192">
    <property type="entry name" value="LDLa"/>
    <property type="match status" value="2"/>
</dbReference>
<organism evidence="9 10">
    <name type="scientific">Chanos chanos</name>
    <name type="common">Milkfish</name>
    <name type="synonym">Mugil chanos</name>
    <dbReference type="NCBI Taxonomy" id="29144"/>
    <lineage>
        <taxon>Eukaryota</taxon>
        <taxon>Metazoa</taxon>
        <taxon>Chordata</taxon>
        <taxon>Craniata</taxon>
        <taxon>Vertebrata</taxon>
        <taxon>Euteleostomi</taxon>
        <taxon>Actinopterygii</taxon>
        <taxon>Neopterygii</taxon>
        <taxon>Teleostei</taxon>
        <taxon>Ostariophysi</taxon>
        <taxon>Gonorynchiformes</taxon>
        <taxon>Chanidae</taxon>
        <taxon>Chanos</taxon>
    </lineage>
</organism>
<evidence type="ECO:0000256" key="1">
    <source>
        <dbReference type="ARBA" id="ARBA00004167"/>
    </source>
</evidence>
<dbReference type="Proteomes" id="UP000504632">
    <property type="component" value="Chromosome 5"/>
</dbReference>
<keyword evidence="2" id="KW-0812">Transmembrane</keyword>
<dbReference type="PROSITE" id="PS50068">
    <property type="entry name" value="LDLRA_2"/>
    <property type="match status" value="1"/>
</dbReference>
<feature type="domain" description="LDLRAD1-like C-terminal" evidence="8">
    <location>
        <begin position="116"/>
        <end position="155"/>
    </location>
</feature>
<dbReference type="InterPro" id="IPR057430">
    <property type="entry name" value="LDLRAD1_C"/>
</dbReference>
<protein>
    <submittedName>
        <fullName evidence="10">Low-density lipoprotein receptor class A domain-containing protein 1-like</fullName>
    </submittedName>
</protein>
<reference evidence="10" key="1">
    <citation type="submission" date="2025-08" db="UniProtKB">
        <authorList>
            <consortium name="RefSeq"/>
        </authorList>
    </citation>
    <scope>IDENTIFICATION</scope>
</reference>
<keyword evidence="4" id="KW-1133">Transmembrane helix</keyword>
<evidence type="ECO:0000256" key="2">
    <source>
        <dbReference type="ARBA" id="ARBA00022692"/>
    </source>
</evidence>
<dbReference type="PRINTS" id="PR00261">
    <property type="entry name" value="LDLRECEPTOR"/>
</dbReference>
<keyword evidence="3" id="KW-0677">Repeat</keyword>
<dbReference type="InterPro" id="IPR050685">
    <property type="entry name" value="LDLR"/>
</dbReference>
<evidence type="ECO:0000259" key="8">
    <source>
        <dbReference type="Pfam" id="PF25241"/>
    </source>
</evidence>
<evidence type="ECO:0000256" key="3">
    <source>
        <dbReference type="ARBA" id="ARBA00022737"/>
    </source>
</evidence>
<dbReference type="AlphaFoldDB" id="A0A6J2VF56"/>
<dbReference type="InParanoid" id="A0A6J2VF56"/>
<dbReference type="Pfam" id="PF25241">
    <property type="entry name" value="LDLRAD1_C"/>
    <property type="match status" value="1"/>
</dbReference>
<keyword evidence="6" id="KW-1015">Disulfide bond</keyword>
<evidence type="ECO:0000313" key="10">
    <source>
        <dbReference type="RefSeq" id="XP_030630572.1"/>
    </source>
</evidence>
<name>A0A6J2VF56_CHACN</name>
<evidence type="ECO:0000256" key="7">
    <source>
        <dbReference type="PROSITE-ProRule" id="PRU00124"/>
    </source>
</evidence>
<evidence type="ECO:0000256" key="6">
    <source>
        <dbReference type="ARBA" id="ARBA00023157"/>
    </source>
</evidence>
<dbReference type="RefSeq" id="XP_030630572.1">
    <property type="nucleotide sequence ID" value="XM_030774712.1"/>
</dbReference>